<dbReference type="InterPro" id="IPR005625">
    <property type="entry name" value="PepSY-ass_TM"/>
</dbReference>
<feature type="transmembrane region" description="Helical" evidence="1">
    <location>
        <begin position="140"/>
        <end position="160"/>
    </location>
</feature>
<protein>
    <submittedName>
        <fullName evidence="2">PepSY-associated TM helix domain-containing protein</fullName>
    </submittedName>
</protein>
<keyword evidence="3" id="KW-1185">Reference proteome</keyword>
<feature type="transmembrane region" description="Helical" evidence="1">
    <location>
        <begin position="323"/>
        <end position="344"/>
    </location>
</feature>
<reference evidence="3" key="1">
    <citation type="submission" date="2024-03" db="EMBL/GenBank/DDBJ databases">
        <title>Chitinophaga horti sp. nov., isolated from garden soil.</title>
        <authorList>
            <person name="Lee D.S."/>
            <person name="Han D.M."/>
            <person name="Baek J.H."/>
            <person name="Choi D.G."/>
            <person name="Jeon J.H."/>
            <person name="Jeon C.O."/>
        </authorList>
    </citation>
    <scope>NUCLEOTIDE SEQUENCE [LARGE SCALE GENOMIC DNA]</scope>
    <source>
        <strain evidence="3">GPA1</strain>
    </source>
</reference>
<proteinExistence type="predicted"/>
<accession>A0ABZ2YKH3</accession>
<dbReference type="PANTHER" id="PTHR34219">
    <property type="entry name" value="IRON-REGULATED INNER MEMBRANE PROTEIN-RELATED"/>
    <property type="match status" value="1"/>
</dbReference>
<keyword evidence="1" id="KW-1133">Transmembrane helix</keyword>
<keyword evidence="1" id="KW-0472">Membrane</keyword>
<dbReference type="Proteomes" id="UP001485459">
    <property type="component" value="Chromosome"/>
</dbReference>
<keyword evidence="1" id="KW-0812">Transmembrane</keyword>
<gene>
    <name evidence="2" type="ORF">WJU16_18685</name>
</gene>
<evidence type="ECO:0000313" key="2">
    <source>
        <dbReference type="EMBL" id="WZN40008.1"/>
    </source>
</evidence>
<evidence type="ECO:0000313" key="3">
    <source>
        <dbReference type="Proteomes" id="UP001485459"/>
    </source>
</evidence>
<dbReference type="Pfam" id="PF03929">
    <property type="entry name" value="PepSY_TM"/>
    <property type="match status" value="1"/>
</dbReference>
<dbReference type="EMBL" id="CP149822">
    <property type="protein sequence ID" value="WZN40008.1"/>
    <property type="molecule type" value="Genomic_DNA"/>
</dbReference>
<sequence>MALSQQIFRLHRISGLIAGVFLLLLSFTGSMLVFSDEIDYALNKKHFHVQPQGERQSLTALYQAGLQSLPGRPYLAFSRIPKAPEDVLVMRAEYDAENKIYLYINPYTAEVVHIRGNKEYFTGALLFLHFTLLSGRNGSIVILVVAFVMLIAIATGRYVYRKHVWKVLLFRDKIEWKVRRRRWRNLHRIVGVWSMVFNVLLIITGILIQWSVVGARVGKKAPSVALEQPIDFDALATKARAAIPGFDLTMIRPPRTAGLPVVFLGNAGEPKLFGELSTTISLLPESGEVVKKNIFSEASLSAKWNAAVKPLHFGNYGGIPLKILYSLLGLAPGALAVSGVLIWYRRRWMSPARKKSASV</sequence>
<feature type="transmembrane region" description="Helical" evidence="1">
    <location>
        <begin position="189"/>
        <end position="212"/>
    </location>
</feature>
<dbReference type="RefSeq" id="WP_341834951.1">
    <property type="nucleotide sequence ID" value="NZ_CP149822.1"/>
</dbReference>
<organism evidence="2 3">
    <name type="scientific">Chitinophaga pollutisoli</name>
    <dbReference type="NCBI Taxonomy" id="3133966"/>
    <lineage>
        <taxon>Bacteria</taxon>
        <taxon>Pseudomonadati</taxon>
        <taxon>Bacteroidota</taxon>
        <taxon>Chitinophagia</taxon>
        <taxon>Chitinophagales</taxon>
        <taxon>Chitinophagaceae</taxon>
        <taxon>Chitinophaga</taxon>
    </lineage>
</organism>
<evidence type="ECO:0000256" key="1">
    <source>
        <dbReference type="SAM" id="Phobius"/>
    </source>
</evidence>
<name>A0ABZ2YKH3_9BACT</name>